<dbReference type="HAMAP" id="MF_01660">
    <property type="entry name" value="MenH"/>
    <property type="match status" value="1"/>
</dbReference>
<proteinExistence type="inferred from homology"/>
<evidence type="ECO:0000313" key="5">
    <source>
        <dbReference type="EMBL" id="PJG85965.1"/>
    </source>
</evidence>
<dbReference type="PANTHER" id="PTHR42916:SF1">
    <property type="entry name" value="PROTEIN PHYLLO, CHLOROPLASTIC"/>
    <property type="match status" value="1"/>
</dbReference>
<keyword evidence="2 3" id="KW-0456">Lyase</keyword>
<protein>
    <recommendedName>
        <fullName evidence="3">Putative 2-succinyl-6-hydroxy-2,4-cyclohexadiene-1-carboxylate synthase</fullName>
        <shortName evidence="3">SHCHC synthase</shortName>
        <ecNumber evidence="3">4.2.99.20</ecNumber>
    </recommendedName>
</protein>
<dbReference type="InterPro" id="IPR029058">
    <property type="entry name" value="AB_hydrolase_fold"/>
</dbReference>
<comment type="pathway">
    <text evidence="3">Quinol/quinone metabolism; 1,4-dihydroxy-2-naphthoate biosynthesis; 1,4-dihydroxy-2-naphthoate from chorismate: step 3/7.</text>
</comment>
<dbReference type="UniPathway" id="UPA00079"/>
<comment type="caution">
    <text evidence="5">The sequence shown here is derived from an EMBL/GenBank/DDBJ whole genome shotgun (WGS) entry which is preliminary data.</text>
</comment>
<dbReference type="InterPro" id="IPR022485">
    <property type="entry name" value="SHCHC_synthase_MenH"/>
</dbReference>
<dbReference type="InterPro" id="IPR000073">
    <property type="entry name" value="AB_hydrolase_1"/>
</dbReference>
<comment type="function">
    <text evidence="3">Catalyzes a proton abstraction reaction that results in 2,5-elimination of pyruvate from 2-succinyl-5-enolpyruvyl-6-hydroxy-3-cyclohexene-1-carboxylate (SEPHCHC) and the formation of 2-succinyl-6-hydroxy-2,4-cyclohexadiene-1-carboxylate (SHCHC).</text>
</comment>
<dbReference type="OrthoDB" id="9808398at2"/>
<feature type="domain" description="AB hydrolase-1" evidence="4">
    <location>
        <begin position="2"/>
        <end position="231"/>
    </location>
</feature>
<dbReference type="SUPFAM" id="SSF53474">
    <property type="entry name" value="alpha/beta-Hydrolases"/>
    <property type="match status" value="1"/>
</dbReference>
<keyword evidence="1 3" id="KW-0474">Menaquinone biosynthesis</keyword>
<dbReference type="Pfam" id="PF00561">
    <property type="entry name" value="Abhydrolase_1"/>
    <property type="match status" value="1"/>
</dbReference>
<sequence length="245" mass="28075">MPTLIFLHGLLGSQSDWQNVIEKLPHFRCIALDLPFHGEAKCVKHVVDFETSCHYLAEKIQAAAQHRPYFLVGYSLGGRLALYYALQANVNKSGLQGLILEGANLGLHLETEKQVRWQQDQYWAQRFTQEPASKVLDDWYQQPVFAHLNTTQRRALVQKRADNCGENIANMLLATSLAKQPDFTHTIHTTSLPIFYICGEYDHKFRQLATQYQYSPIIIEQAGHNAHQENPTQFAEKLIEIFAPR</sequence>
<dbReference type="UniPathway" id="UPA01057">
    <property type="reaction ID" value="UER00900"/>
</dbReference>
<comment type="catalytic activity">
    <reaction evidence="3">
        <text>5-enolpyruvoyl-6-hydroxy-2-succinyl-cyclohex-3-ene-1-carboxylate = (1R,6R)-6-hydroxy-2-succinyl-cyclohexa-2,4-diene-1-carboxylate + pyruvate</text>
        <dbReference type="Rhea" id="RHEA:25597"/>
        <dbReference type="ChEBI" id="CHEBI:15361"/>
        <dbReference type="ChEBI" id="CHEBI:58689"/>
        <dbReference type="ChEBI" id="CHEBI:58818"/>
        <dbReference type="EC" id="4.2.99.20"/>
    </reaction>
</comment>
<gene>
    <name evidence="3" type="primary">menH</name>
    <name evidence="5" type="ORF">CVP05_03505</name>
</gene>
<dbReference type="Proteomes" id="UP000229329">
    <property type="component" value="Unassembled WGS sequence"/>
</dbReference>
<evidence type="ECO:0000256" key="3">
    <source>
        <dbReference type="HAMAP-Rule" id="MF_01660"/>
    </source>
</evidence>
<dbReference type="NCBIfam" id="TIGR03695">
    <property type="entry name" value="menH_SHCHC"/>
    <property type="match status" value="1"/>
</dbReference>
<dbReference type="GO" id="GO:0009234">
    <property type="term" value="P:menaquinone biosynthetic process"/>
    <property type="evidence" value="ECO:0007669"/>
    <property type="project" value="UniProtKB-UniRule"/>
</dbReference>
<evidence type="ECO:0000256" key="2">
    <source>
        <dbReference type="ARBA" id="ARBA00023239"/>
    </source>
</evidence>
<organism evidence="5 6">
    <name type="scientific">Conservatibacter flavescens</name>
    <dbReference type="NCBI Taxonomy" id="28161"/>
    <lineage>
        <taxon>Bacteria</taxon>
        <taxon>Pseudomonadati</taxon>
        <taxon>Pseudomonadota</taxon>
        <taxon>Gammaproteobacteria</taxon>
        <taxon>Pasteurellales</taxon>
        <taxon>Pasteurellaceae</taxon>
        <taxon>Conservatibacter</taxon>
    </lineage>
</organism>
<reference evidence="5 6" key="1">
    <citation type="submission" date="2017-11" db="EMBL/GenBank/DDBJ databases">
        <title>Reclassification of Bisgaard taxon 7 as Conservatibacter flavescens gen. nov., sp. nov.</title>
        <authorList>
            <person name="Christensen H."/>
        </authorList>
    </citation>
    <scope>NUCLEOTIDE SEQUENCE [LARGE SCALE GENOMIC DNA]</scope>
    <source>
        <strain evidence="5 6">7_4</strain>
    </source>
</reference>
<dbReference type="Gene3D" id="3.40.50.1820">
    <property type="entry name" value="alpha/beta hydrolase"/>
    <property type="match status" value="1"/>
</dbReference>
<comment type="subunit">
    <text evidence="3">Monomer.</text>
</comment>
<comment type="similarity">
    <text evidence="3">Belongs to the AB hydrolase superfamily. MenH family.</text>
</comment>
<evidence type="ECO:0000259" key="4">
    <source>
        <dbReference type="Pfam" id="PF00561"/>
    </source>
</evidence>
<dbReference type="PANTHER" id="PTHR42916">
    <property type="entry name" value="2-SUCCINYL-5-ENOLPYRUVYL-6-HYDROXY-3-CYCLOHEXENE-1-CARBOXYLATE SYNTHASE"/>
    <property type="match status" value="1"/>
</dbReference>
<dbReference type="EC" id="4.2.99.20" evidence="3"/>
<evidence type="ECO:0000256" key="1">
    <source>
        <dbReference type="ARBA" id="ARBA00022428"/>
    </source>
</evidence>
<name>A0A2M8S498_9PAST</name>
<dbReference type="EMBL" id="PHHA01000004">
    <property type="protein sequence ID" value="PJG85965.1"/>
    <property type="molecule type" value="Genomic_DNA"/>
</dbReference>
<keyword evidence="6" id="KW-1185">Reference proteome</keyword>
<dbReference type="AlphaFoldDB" id="A0A2M8S498"/>
<accession>A0A2M8S498</accession>
<dbReference type="RefSeq" id="WP_100288218.1">
    <property type="nucleotide sequence ID" value="NZ_PHHA01000004.1"/>
</dbReference>
<dbReference type="GO" id="GO:0070205">
    <property type="term" value="F:2-succinyl-6-hydroxy-2,4-cyclohexadiene-1-carboxylate synthase activity"/>
    <property type="evidence" value="ECO:0007669"/>
    <property type="project" value="UniProtKB-UniRule"/>
</dbReference>
<dbReference type="NCBIfam" id="NF008340">
    <property type="entry name" value="PRK11126.1"/>
    <property type="match status" value="1"/>
</dbReference>
<evidence type="ECO:0000313" key="6">
    <source>
        <dbReference type="Proteomes" id="UP000229329"/>
    </source>
</evidence>
<comment type="pathway">
    <text evidence="3">Quinol/quinone metabolism; menaquinone biosynthesis.</text>
</comment>